<gene>
    <name evidence="2" type="ORF">Pcinc_018829</name>
</gene>
<keyword evidence="3" id="KW-1185">Reference proteome</keyword>
<dbReference type="Proteomes" id="UP001286313">
    <property type="component" value="Unassembled WGS sequence"/>
</dbReference>
<name>A0AAE1KIK6_PETCI</name>
<reference evidence="2" key="1">
    <citation type="submission" date="2023-10" db="EMBL/GenBank/DDBJ databases">
        <title>Genome assemblies of two species of porcelain crab, Petrolisthes cinctipes and Petrolisthes manimaculis (Anomura: Porcellanidae).</title>
        <authorList>
            <person name="Angst P."/>
        </authorList>
    </citation>
    <scope>NUCLEOTIDE SEQUENCE</scope>
    <source>
        <strain evidence="2">PB745_01</strain>
        <tissue evidence="2">Gill</tissue>
    </source>
</reference>
<dbReference type="EMBL" id="JAWQEG010001829">
    <property type="protein sequence ID" value="KAK3876396.1"/>
    <property type="molecule type" value="Genomic_DNA"/>
</dbReference>
<protein>
    <submittedName>
        <fullName evidence="2">Uncharacterized protein</fullName>
    </submittedName>
</protein>
<comment type="caution">
    <text evidence="2">The sequence shown here is derived from an EMBL/GenBank/DDBJ whole genome shotgun (WGS) entry which is preliminary data.</text>
</comment>
<keyword evidence="1" id="KW-0472">Membrane</keyword>
<accession>A0AAE1KIK6</accession>
<keyword evidence="1" id="KW-0812">Transmembrane</keyword>
<evidence type="ECO:0000313" key="3">
    <source>
        <dbReference type="Proteomes" id="UP001286313"/>
    </source>
</evidence>
<evidence type="ECO:0000313" key="2">
    <source>
        <dbReference type="EMBL" id="KAK3876396.1"/>
    </source>
</evidence>
<dbReference type="AlphaFoldDB" id="A0AAE1KIK6"/>
<organism evidence="2 3">
    <name type="scientific">Petrolisthes cinctipes</name>
    <name type="common">Flat porcelain crab</name>
    <dbReference type="NCBI Taxonomy" id="88211"/>
    <lineage>
        <taxon>Eukaryota</taxon>
        <taxon>Metazoa</taxon>
        <taxon>Ecdysozoa</taxon>
        <taxon>Arthropoda</taxon>
        <taxon>Crustacea</taxon>
        <taxon>Multicrustacea</taxon>
        <taxon>Malacostraca</taxon>
        <taxon>Eumalacostraca</taxon>
        <taxon>Eucarida</taxon>
        <taxon>Decapoda</taxon>
        <taxon>Pleocyemata</taxon>
        <taxon>Anomura</taxon>
        <taxon>Galatheoidea</taxon>
        <taxon>Porcellanidae</taxon>
        <taxon>Petrolisthes</taxon>
    </lineage>
</organism>
<sequence>MRDKEHFSEPFNKRILQFICFTIFKCLLATRVRILTERQGQTGPETQPPLSRFRMMSFTFVSLELNRIKHYLGRDVGAREAD</sequence>
<keyword evidence="1" id="KW-1133">Transmembrane helix</keyword>
<proteinExistence type="predicted"/>
<evidence type="ECO:0000256" key="1">
    <source>
        <dbReference type="SAM" id="Phobius"/>
    </source>
</evidence>
<feature type="transmembrane region" description="Helical" evidence="1">
    <location>
        <begin position="15"/>
        <end position="34"/>
    </location>
</feature>